<dbReference type="PANTHER" id="PTHR43542">
    <property type="entry name" value="METHYLTRANSFERASE"/>
    <property type="match status" value="1"/>
</dbReference>
<evidence type="ECO:0000256" key="2">
    <source>
        <dbReference type="ARBA" id="ARBA00022679"/>
    </source>
</evidence>
<dbReference type="Gene3D" id="3.40.50.150">
    <property type="entry name" value="Vaccinia Virus protein VP39"/>
    <property type="match status" value="1"/>
</dbReference>
<feature type="compositionally biased region" description="Low complexity" evidence="3">
    <location>
        <begin position="48"/>
        <end position="59"/>
    </location>
</feature>
<evidence type="ECO:0000313" key="5">
    <source>
        <dbReference type="Proteomes" id="UP001497444"/>
    </source>
</evidence>
<evidence type="ECO:0000256" key="3">
    <source>
        <dbReference type="SAM" id="MobiDB-lite"/>
    </source>
</evidence>
<protein>
    <submittedName>
        <fullName evidence="4">Uncharacterized protein</fullName>
    </submittedName>
</protein>
<organism evidence="4 5">
    <name type="scientific">Sphagnum jensenii</name>
    <dbReference type="NCBI Taxonomy" id="128206"/>
    <lineage>
        <taxon>Eukaryota</taxon>
        <taxon>Viridiplantae</taxon>
        <taxon>Streptophyta</taxon>
        <taxon>Embryophyta</taxon>
        <taxon>Bryophyta</taxon>
        <taxon>Sphagnophytina</taxon>
        <taxon>Sphagnopsida</taxon>
        <taxon>Sphagnales</taxon>
        <taxon>Sphagnaceae</taxon>
        <taxon>Sphagnum</taxon>
    </lineage>
</organism>
<feature type="region of interest" description="Disordered" evidence="3">
    <location>
        <begin position="36"/>
        <end position="69"/>
    </location>
</feature>
<dbReference type="EMBL" id="CAXAQS010000040">
    <property type="protein sequence ID" value="CAK9249737.1"/>
    <property type="molecule type" value="Genomic_DNA"/>
</dbReference>
<dbReference type="Pfam" id="PF03602">
    <property type="entry name" value="Cons_hypoth95"/>
    <property type="match status" value="1"/>
</dbReference>
<dbReference type="Proteomes" id="UP001497444">
    <property type="component" value="Unassembled WGS sequence"/>
</dbReference>
<gene>
    <name evidence="4" type="ORF">CSSPJE1EN1_LOCUS25115</name>
</gene>
<dbReference type="SUPFAM" id="SSF53335">
    <property type="entry name" value="S-adenosyl-L-methionine-dependent methyltransferases"/>
    <property type="match status" value="1"/>
</dbReference>
<keyword evidence="5" id="KW-1185">Reference proteome</keyword>
<feature type="compositionally biased region" description="Polar residues" evidence="3">
    <location>
        <begin position="36"/>
        <end position="45"/>
    </location>
</feature>
<accession>A0ABP0V6I7</accession>
<name>A0ABP0V6I7_9BRYO</name>
<comment type="caution">
    <text evidence="4">The sequence shown here is derived from an EMBL/GenBank/DDBJ whole genome shotgun (WGS) entry which is preliminary data.</text>
</comment>
<reference evidence="4" key="1">
    <citation type="submission" date="2024-02" db="EMBL/GenBank/DDBJ databases">
        <authorList>
            <consortium name="ELIXIR-Norway"/>
            <consortium name="Elixir Norway"/>
        </authorList>
    </citation>
    <scope>NUCLEOTIDE SEQUENCE</scope>
</reference>
<keyword evidence="1" id="KW-0489">Methyltransferase</keyword>
<sequence length="338" mass="37088">MTNTLSSCHLVPSTSPCSSSSHALLRRRLPLAPHITTNRHGSQTLRCAAAQRSSPSAVRRSARKGKNKREDVKLVEEEVYNIDEGWKIELDSTEKMMEIAGVQVPVRLRQQLEEERAQRNMPQTVVQDAPRLTHKLLRVMAGKVGGRKLVSPADMNVRPMMEVVRGAVFSILQALGGCSASLPPGRWLDLYSGTGSVGIEALSRGCVAAHFVEMDPWVVAQVLDANLSSTGFQGQAVVHTTRVEVLLQQAVNHGSELLGGQFDYISVTPPYESVDFVALMKQLSVSPLLGEQTCIVVEYPIKSRLEMPDSCGPLVKIRDRRYGRTHVAIYGPAWAQDG</sequence>
<proteinExistence type="predicted"/>
<dbReference type="InterPro" id="IPR029063">
    <property type="entry name" value="SAM-dependent_MTases_sf"/>
</dbReference>
<dbReference type="PANTHER" id="PTHR43542:SF1">
    <property type="entry name" value="METHYLTRANSFERASE"/>
    <property type="match status" value="1"/>
</dbReference>
<evidence type="ECO:0000313" key="4">
    <source>
        <dbReference type="EMBL" id="CAK9249737.1"/>
    </source>
</evidence>
<evidence type="ECO:0000256" key="1">
    <source>
        <dbReference type="ARBA" id="ARBA00022603"/>
    </source>
</evidence>
<dbReference type="InterPro" id="IPR004398">
    <property type="entry name" value="RNA_MeTrfase_RsmD"/>
</dbReference>
<feature type="region of interest" description="Disordered" evidence="3">
    <location>
        <begin position="1"/>
        <end position="20"/>
    </location>
</feature>
<keyword evidence="2" id="KW-0808">Transferase</keyword>